<name>A0A163ZKS4_9BRAD</name>
<evidence type="ECO:0000313" key="3">
    <source>
        <dbReference type="Proteomes" id="UP000076574"/>
    </source>
</evidence>
<dbReference type="RefSeq" id="WP_068732531.1">
    <property type="nucleotide sequence ID" value="NZ_LVYV01000010.1"/>
</dbReference>
<feature type="transmembrane region" description="Helical" evidence="1">
    <location>
        <begin position="125"/>
        <end position="146"/>
    </location>
</feature>
<dbReference type="AlphaFoldDB" id="A0A163ZKS4"/>
<keyword evidence="1" id="KW-0812">Transmembrane</keyword>
<evidence type="ECO:0000256" key="1">
    <source>
        <dbReference type="SAM" id="Phobius"/>
    </source>
</evidence>
<evidence type="ECO:0008006" key="4">
    <source>
        <dbReference type="Google" id="ProtNLM"/>
    </source>
</evidence>
<dbReference type="Proteomes" id="UP000076574">
    <property type="component" value="Unassembled WGS sequence"/>
</dbReference>
<keyword evidence="1" id="KW-1133">Transmembrane helix</keyword>
<keyword evidence="3" id="KW-1185">Reference proteome</keyword>
<dbReference type="EMBL" id="LVYV01000010">
    <property type="protein sequence ID" value="KZD23590.1"/>
    <property type="molecule type" value="Genomic_DNA"/>
</dbReference>
<reference evidence="2 3" key="1">
    <citation type="submission" date="2016-03" db="EMBL/GenBank/DDBJ databases">
        <title>Microsymbionts genomes from the relict species Vavilovia formosa (Stev.) Fed.</title>
        <authorList>
            <person name="Kopat V."/>
            <person name="Chirak E."/>
            <person name="Kimeklis A."/>
            <person name="Andronov E."/>
        </authorList>
    </citation>
    <scope>NUCLEOTIDE SEQUENCE [LARGE SCALE GENOMIC DNA]</scope>
    <source>
        <strain evidence="2 3">Vaf07</strain>
    </source>
</reference>
<feature type="transmembrane region" description="Helical" evidence="1">
    <location>
        <begin position="94"/>
        <end position="119"/>
    </location>
</feature>
<keyword evidence="1" id="KW-0472">Membrane</keyword>
<protein>
    <recommendedName>
        <fullName evidence="4">DUF2335 domain-containing protein</fullName>
    </recommendedName>
</protein>
<sequence>MVPADVDAAVIAANSRDVIEQNCGSNDVLGHEFWEVWVKDQFGQMATRFVEVEGDKVVRVYPVFEQLVFRLNTLHGEAQLRREIAKREHELKRITVLGSLICAFGGFAATLGMFIYLTVQGGENAFWPSIIMAASVVVTCGTYLFGKFVMVDPAALGGIPKRCAAGVTPV</sequence>
<evidence type="ECO:0000313" key="2">
    <source>
        <dbReference type="EMBL" id="KZD23590.1"/>
    </source>
</evidence>
<organism evidence="2 3">
    <name type="scientific">Tardiphaga robiniae</name>
    <dbReference type="NCBI Taxonomy" id="943830"/>
    <lineage>
        <taxon>Bacteria</taxon>
        <taxon>Pseudomonadati</taxon>
        <taxon>Pseudomonadota</taxon>
        <taxon>Alphaproteobacteria</taxon>
        <taxon>Hyphomicrobiales</taxon>
        <taxon>Nitrobacteraceae</taxon>
        <taxon>Tardiphaga</taxon>
    </lineage>
</organism>
<proteinExistence type="predicted"/>
<gene>
    <name evidence="2" type="ORF">A4A58_27210</name>
</gene>
<comment type="caution">
    <text evidence="2">The sequence shown here is derived from an EMBL/GenBank/DDBJ whole genome shotgun (WGS) entry which is preliminary data.</text>
</comment>
<accession>A0A163ZKS4</accession>